<name>A0A0C3CSB8_9AGAM</name>
<dbReference type="Proteomes" id="UP000053989">
    <property type="component" value="Unassembled WGS sequence"/>
</dbReference>
<dbReference type="AlphaFoldDB" id="A0A0C3CSB8"/>
<reference evidence="1 2" key="1">
    <citation type="submission" date="2014-04" db="EMBL/GenBank/DDBJ databases">
        <authorList>
            <consortium name="DOE Joint Genome Institute"/>
            <person name="Kuo A."/>
            <person name="Kohler A."/>
            <person name="Nagy L.G."/>
            <person name="Floudas D."/>
            <person name="Copeland A."/>
            <person name="Barry K.W."/>
            <person name="Cichocki N."/>
            <person name="Veneault-Fourrey C."/>
            <person name="LaButti K."/>
            <person name="Lindquist E.A."/>
            <person name="Lipzen A."/>
            <person name="Lundell T."/>
            <person name="Morin E."/>
            <person name="Murat C."/>
            <person name="Sun H."/>
            <person name="Tunlid A."/>
            <person name="Henrissat B."/>
            <person name="Grigoriev I.V."/>
            <person name="Hibbett D.S."/>
            <person name="Martin F."/>
            <person name="Nordberg H.P."/>
            <person name="Cantor M.N."/>
            <person name="Hua S.X."/>
        </authorList>
    </citation>
    <scope>NUCLEOTIDE SEQUENCE [LARGE SCALE GENOMIC DNA]</scope>
    <source>
        <strain evidence="1 2">Foug A</strain>
    </source>
</reference>
<organism evidence="1 2">
    <name type="scientific">Scleroderma citrinum Foug A</name>
    <dbReference type="NCBI Taxonomy" id="1036808"/>
    <lineage>
        <taxon>Eukaryota</taxon>
        <taxon>Fungi</taxon>
        <taxon>Dikarya</taxon>
        <taxon>Basidiomycota</taxon>
        <taxon>Agaricomycotina</taxon>
        <taxon>Agaricomycetes</taxon>
        <taxon>Agaricomycetidae</taxon>
        <taxon>Boletales</taxon>
        <taxon>Sclerodermatineae</taxon>
        <taxon>Sclerodermataceae</taxon>
        <taxon>Scleroderma</taxon>
    </lineage>
</organism>
<gene>
    <name evidence="1" type="ORF">SCLCIDRAFT_1224494</name>
</gene>
<evidence type="ECO:0000313" key="2">
    <source>
        <dbReference type="Proteomes" id="UP000053989"/>
    </source>
</evidence>
<keyword evidence="2" id="KW-1185">Reference proteome</keyword>
<accession>A0A0C3CSB8</accession>
<dbReference type="InParanoid" id="A0A0C3CSB8"/>
<reference evidence="2" key="2">
    <citation type="submission" date="2015-01" db="EMBL/GenBank/DDBJ databases">
        <title>Evolutionary Origins and Diversification of the Mycorrhizal Mutualists.</title>
        <authorList>
            <consortium name="DOE Joint Genome Institute"/>
            <consortium name="Mycorrhizal Genomics Consortium"/>
            <person name="Kohler A."/>
            <person name="Kuo A."/>
            <person name="Nagy L.G."/>
            <person name="Floudas D."/>
            <person name="Copeland A."/>
            <person name="Barry K.W."/>
            <person name="Cichocki N."/>
            <person name="Veneault-Fourrey C."/>
            <person name="LaButti K."/>
            <person name="Lindquist E.A."/>
            <person name="Lipzen A."/>
            <person name="Lundell T."/>
            <person name="Morin E."/>
            <person name="Murat C."/>
            <person name="Riley R."/>
            <person name="Ohm R."/>
            <person name="Sun H."/>
            <person name="Tunlid A."/>
            <person name="Henrissat B."/>
            <person name="Grigoriev I.V."/>
            <person name="Hibbett D.S."/>
            <person name="Martin F."/>
        </authorList>
    </citation>
    <scope>NUCLEOTIDE SEQUENCE [LARGE SCALE GENOMIC DNA]</scope>
    <source>
        <strain evidence="2">Foug A</strain>
    </source>
</reference>
<dbReference type="EMBL" id="KN822255">
    <property type="protein sequence ID" value="KIM51480.1"/>
    <property type="molecule type" value="Genomic_DNA"/>
</dbReference>
<evidence type="ECO:0000313" key="1">
    <source>
        <dbReference type="EMBL" id="KIM51480.1"/>
    </source>
</evidence>
<sequence>MVTNTIRSTQVDEALTNCLFVATSVRVLETRTIKDSIASTRWKLNWLREMIVASKWQ</sequence>
<proteinExistence type="predicted"/>
<dbReference type="HOGENOM" id="CLU_2997782_0_0_1"/>
<protein>
    <submittedName>
        <fullName evidence="1">Uncharacterized protein</fullName>
    </submittedName>
</protein>